<dbReference type="Proteomes" id="UP001374599">
    <property type="component" value="Unassembled WGS sequence"/>
</dbReference>
<accession>A0ACB5UG59</accession>
<sequence>MSLKTVQEILGHAEYSTTANIYAHVTIEKKKQALEMLEF</sequence>
<reference evidence="1" key="1">
    <citation type="submission" date="2023-09" db="EMBL/GenBank/DDBJ databases">
        <title>Vallitalea sediminicola and Vallitalea maricola sp. nov., anaerobic bacteria isolated from marine sediment.</title>
        <authorList>
            <person name="Hirano S."/>
            <person name="Maeda A."/>
            <person name="Terahara T."/>
            <person name="Mori K."/>
            <person name="Hamada M."/>
            <person name="Matsumoto R."/>
            <person name="Kobayashi T."/>
        </authorList>
    </citation>
    <scope>NUCLEOTIDE SEQUENCE</scope>
    <source>
        <strain evidence="1">AN17-2</strain>
    </source>
</reference>
<dbReference type="EMBL" id="BTPU01000009">
    <property type="protein sequence ID" value="GMQ61524.1"/>
    <property type="molecule type" value="Genomic_DNA"/>
</dbReference>
<keyword evidence="2" id="KW-1185">Reference proteome</keyword>
<evidence type="ECO:0000313" key="1">
    <source>
        <dbReference type="EMBL" id="GMQ61524.1"/>
    </source>
</evidence>
<gene>
    <name evidence="1" type="ORF">AN2V17_07530</name>
</gene>
<protein>
    <submittedName>
        <fullName evidence="1">Uncharacterized protein</fullName>
    </submittedName>
</protein>
<organism evidence="1 2">
    <name type="scientific">Vallitalea maricola</name>
    <dbReference type="NCBI Taxonomy" id="3074433"/>
    <lineage>
        <taxon>Bacteria</taxon>
        <taxon>Bacillati</taxon>
        <taxon>Bacillota</taxon>
        <taxon>Clostridia</taxon>
        <taxon>Lachnospirales</taxon>
        <taxon>Vallitaleaceae</taxon>
        <taxon>Vallitalea</taxon>
    </lineage>
</organism>
<proteinExistence type="predicted"/>
<evidence type="ECO:0000313" key="2">
    <source>
        <dbReference type="Proteomes" id="UP001374599"/>
    </source>
</evidence>
<name>A0ACB5UG59_9FIRM</name>
<comment type="caution">
    <text evidence="1">The sequence shown here is derived from an EMBL/GenBank/DDBJ whole genome shotgun (WGS) entry which is preliminary data.</text>
</comment>